<evidence type="ECO:0000259" key="11">
    <source>
        <dbReference type="PROSITE" id="PS51094"/>
    </source>
</evidence>
<dbReference type="InterPro" id="IPR002178">
    <property type="entry name" value="PTS_EIIA_type-2_dom"/>
</dbReference>
<organism evidence="12 13">
    <name type="scientific">Bifidobacterium aquikefiri</name>
    <dbReference type="NCBI Taxonomy" id="1653207"/>
    <lineage>
        <taxon>Bacteria</taxon>
        <taxon>Bacillati</taxon>
        <taxon>Actinomycetota</taxon>
        <taxon>Actinomycetes</taxon>
        <taxon>Bifidobacteriales</taxon>
        <taxon>Bifidobacteriaceae</taxon>
        <taxon>Bifidobacterium</taxon>
    </lineage>
</organism>
<keyword evidence="7" id="KW-0418">Kinase</keyword>
<keyword evidence="4" id="KW-0597">Phosphoprotein</keyword>
<dbReference type="GO" id="GO:0009401">
    <property type="term" value="P:phosphoenolpyruvate-dependent sugar phosphotransferase system"/>
    <property type="evidence" value="ECO:0007669"/>
    <property type="project" value="UniProtKB-KW"/>
</dbReference>
<gene>
    <name evidence="12" type="ORF">BAQU_0656</name>
</gene>
<comment type="subcellular location">
    <subcellularLocation>
        <location evidence="1">Cytoplasm</location>
    </subcellularLocation>
</comment>
<evidence type="ECO:0000256" key="5">
    <source>
        <dbReference type="ARBA" id="ARBA00022679"/>
    </source>
</evidence>
<evidence type="ECO:0000256" key="8">
    <source>
        <dbReference type="ARBA" id="ARBA00037387"/>
    </source>
</evidence>
<dbReference type="RefSeq" id="WP_244568416.1">
    <property type="nucleotide sequence ID" value="NZ_JBDNSG010000024.1"/>
</dbReference>
<evidence type="ECO:0000313" key="13">
    <source>
        <dbReference type="Proteomes" id="UP000216451"/>
    </source>
</evidence>
<dbReference type="PANTHER" id="PTHR36203:SF1">
    <property type="entry name" value="ASCORBATE-SPECIFIC PTS SYSTEM EIIA COMPONENT"/>
    <property type="match status" value="1"/>
</dbReference>
<accession>A0A261G828</accession>
<dbReference type="InterPro" id="IPR016152">
    <property type="entry name" value="PTrfase/Anion_transptr"/>
</dbReference>
<keyword evidence="5" id="KW-0808">Transferase</keyword>
<feature type="domain" description="PTS EIIA type-2" evidence="11">
    <location>
        <begin position="4"/>
        <end position="148"/>
    </location>
</feature>
<sequence>MLNQFFTNGTMLYSRSVTGWEEAVDLVTQPLLSRETIRPQYVDAIKKSISSPGGTYIDLGYGIALAHARPEMGVVKTSLAVLHVSQPFLLADSPEHRITTLFCLAAESNERHLELMKELASLLSDARWRQQLESVSNEEELRCVFTGEEDNS</sequence>
<keyword evidence="3" id="KW-0963">Cytoplasm</keyword>
<dbReference type="GeneID" id="98295328"/>
<evidence type="ECO:0000313" key="12">
    <source>
        <dbReference type="EMBL" id="OZG67564.1"/>
    </source>
</evidence>
<evidence type="ECO:0000256" key="3">
    <source>
        <dbReference type="ARBA" id="ARBA00022490"/>
    </source>
</evidence>
<dbReference type="PROSITE" id="PS51094">
    <property type="entry name" value="PTS_EIIA_TYPE_2"/>
    <property type="match status" value="1"/>
</dbReference>
<dbReference type="GO" id="GO:0005737">
    <property type="term" value="C:cytoplasm"/>
    <property type="evidence" value="ECO:0007669"/>
    <property type="project" value="UniProtKB-SubCell"/>
</dbReference>
<dbReference type="SUPFAM" id="SSF55804">
    <property type="entry name" value="Phoshotransferase/anion transport protein"/>
    <property type="match status" value="1"/>
</dbReference>
<dbReference type="Gene3D" id="3.40.930.10">
    <property type="entry name" value="Mannitol-specific EII, Chain A"/>
    <property type="match status" value="1"/>
</dbReference>
<name>A0A261G828_9BIFI</name>
<evidence type="ECO:0000256" key="10">
    <source>
        <dbReference type="ARBA" id="ARBA00042072"/>
    </source>
</evidence>
<reference evidence="12 13" key="1">
    <citation type="journal article" date="2017" name="BMC Genomics">
        <title>Comparative genomic and phylogenomic analyses of the Bifidobacteriaceae family.</title>
        <authorList>
            <person name="Lugli G.A."/>
            <person name="Milani C."/>
            <person name="Turroni F."/>
            <person name="Duranti S."/>
            <person name="Mancabelli L."/>
            <person name="Mangifesta M."/>
            <person name="Ferrario C."/>
            <person name="Modesto M."/>
            <person name="Mattarelli P."/>
            <person name="Jiri K."/>
            <person name="van Sinderen D."/>
            <person name="Ventura M."/>
        </authorList>
    </citation>
    <scope>NUCLEOTIDE SEQUENCE [LARGE SCALE GENOMIC DNA]</scope>
    <source>
        <strain evidence="12 13">LMG 28769</strain>
    </source>
</reference>
<evidence type="ECO:0000256" key="1">
    <source>
        <dbReference type="ARBA" id="ARBA00004496"/>
    </source>
</evidence>
<protein>
    <recommendedName>
        <fullName evidence="9">Ascorbate-specific PTS system EIIA component</fullName>
    </recommendedName>
    <alternativeName>
        <fullName evidence="10">Ascorbate-specific phosphotransferase enzyme IIA component</fullName>
    </alternativeName>
</protein>
<comment type="caution">
    <text evidence="12">The sequence shown here is derived from an EMBL/GenBank/DDBJ whole genome shotgun (WGS) entry which is preliminary data.</text>
</comment>
<evidence type="ECO:0000256" key="2">
    <source>
        <dbReference type="ARBA" id="ARBA00022448"/>
    </source>
</evidence>
<evidence type="ECO:0000256" key="4">
    <source>
        <dbReference type="ARBA" id="ARBA00022553"/>
    </source>
</evidence>
<dbReference type="GO" id="GO:0016301">
    <property type="term" value="F:kinase activity"/>
    <property type="evidence" value="ECO:0007669"/>
    <property type="project" value="UniProtKB-KW"/>
</dbReference>
<comment type="function">
    <text evidence="8">The phosphoenolpyruvate-dependent sugar phosphotransferase system (sugar PTS), a major carbohydrate active transport system, catalyzes the phosphorylation of incoming sugar substrates concomitantly with their translocation across the cell membrane. The enzyme II UlaABC PTS system is involved in ascorbate transport.</text>
</comment>
<keyword evidence="6" id="KW-0598">Phosphotransferase system</keyword>
<keyword evidence="13" id="KW-1185">Reference proteome</keyword>
<dbReference type="CDD" id="cd00211">
    <property type="entry name" value="PTS_IIA_fru"/>
    <property type="match status" value="1"/>
</dbReference>
<dbReference type="Pfam" id="PF00359">
    <property type="entry name" value="PTS_EIIA_2"/>
    <property type="match status" value="1"/>
</dbReference>
<evidence type="ECO:0000256" key="6">
    <source>
        <dbReference type="ARBA" id="ARBA00022683"/>
    </source>
</evidence>
<evidence type="ECO:0000256" key="9">
    <source>
        <dbReference type="ARBA" id="ARBA00041175"/>
    </source>
</evidence>
<evidence type="ECO:0000256" key="7">
    <source>
        <dbReference type="ARBA" id="ARBA00022777"/>
    </source>
</evidence>
<keyword evidence="2" id="KW-0813">Transport</keyword>
<dbReference type="EMBL" id="MWXA01000004">
    <property type="protein sequence ID" value="OZG67564.1"/>
    <property type="molecule type" value="Genomic_DNA"/>
</dbReference>
<dbReference type="InterPro" id="IPR051351">
    <property type="entry name" value="Ascorbate-PTS_EIIA_comp"/>
</dbReference>
<dbReference type="AlphaFoldDB" id="A0A261G828"/>
<proteinExistence type="predicted"/>
<dbReference type="Proteomes" id="UP000216451">
    <property type="component" value="Unassembled WGS sequence"/>
</dbReference>
<dbReference type="PANTHER" id="PTHR36203">
    <property type="entry name" value="ASCORBATE-SPECIFIC PTS SYSTEM EIIA COMPONENT"/>
    <property type="match status" value="1"/>
</dbReference>